<protein>
    <submittedName>
        <fullName evidence="2">Uncharacterized protein</fullName>
    </submittedName>
</protein>
<dbReference type="OrthoDB" id="5386330at2759"/>
<evidence type="ECO:0000313" key="2">
    <source>
        <dbReference type="EMBL" id="RAR01673.1"/>
    </source>
</evidence>
<sequence length="298" mass="33727">MVTAKTLPADTSNAYIYSSFIVDQAFDYPFLLLALFAIAALHLSRLQPERRTEFLLEAERYHGQALARFRAEIYEVTEANYKAVFSFSTVLFPYSCAMPVDASLNIEHAFDSILSNVLLTRRVGPLVRDFYQAMADSELGRLRPRDIDIKWCNVEPPLTTELVSLRAFVEVIRRLYPEDIAEAYSQAITTLEIIFDKAAQSPDPPSDALIKLWIHFVTPQYVELLAQKQPAALIIIAHYAVLLSRAPQYWFLEGVASQILDVANALVPATWSAWLDWPKTKIVPRTPMAMHDLCSSLT</sequence>
<proteinExistence type="predicted"/>
<feature type="transmembrane region" description="Helical" evidence="1">
    <location>
        <begin position="25"/>
        <end position="43"/>
    </location>
</feature>
<keyword evidence="1" id="KW-0812">Transmembrane</keyword>
<evidence type="ECO:0000313" key="3">
    <source>
        <dbReference type="Proteomes" id="UP000249619"/>
    </source>
</evidence>
<keyword evidence="1" id="KW-0472">Membrane</keyword>
<dbReference type="PANTHER" id="PTHR47784:SF4">
    <property type="entry name" value="ZN(II)2CYS6 TRANSCRIPTION FACTOR (EUROFUNG)"/>
    <property type="match status" value="1"/>
</dbReference>
<dbReference type="Proteomes" id="UP000249619">
    <property type="component" value="Unassembled WGS sequence"/>
</dbReference>
<name>A0A364MS95_STELY</name>
<organism evidence="2 3">
    <name type="scientific">Stemphylium lycopersici</name>
    <name type="common">Tomato gray leaf spot disease fungus</name>
    <name type="synonym">Thyrospora lycopersici</name>
    <dbReference type="NCBI Taxonomy" id="183478"/>
    <lineage>
        <taxon>Eukaryota</taxon>
        <taxon>Fungi</taxon>
        <taxon>Dikarya</taxon>
        <taxon>Ascomycota</taxon>
        <taxon>Pezizomycotina</taxon>
        <taxon>Dothideomycetes</taxon>
        <taxon>Pleosporomycetidae</taxon>
        <taxon>Pleosporales</taxon>
        <taxon>Pleosporineae</taxon>
        <taxon>Pleosporaceae</taxon>
        <taxon>Stemphylium</taxon>
    </lineage>
</organism>
<dbReference type="InterPro" id="IPR053157">
    <property type="entry name" value="Sterol_Uptake_Regulator"/>
</dbReference>
<keyword evidence="3" id="KW-1185">Reference proteome</keyword>
<dbReference type="EMBL" id="QGDH01000254">
    <property type="protein sequence ID" value="RAR01673.1"/>
    <property type="molecule type" value="Genomic_DNA"/>
</dbReference>
<dbReference type="PANTHER" id="PTHR47784">
    <property type="entry name" value="STEROL UPTAKE CONTROL PROTEIN 2"/>
    <property type="match status" value="1"/>
</dbReference>
<keyword evidence="1" id="KW-1133">Transmembrane helix</keyword>
<comment type="caution">
    <text evidence="2">The sequence shown here is derived from an EMBL/GenBank/DDBJ whole genome shotgun (WGS) entry which is preliminary data.</text>
</comment>
<accession>A0A364MS95</accession>
<gene>
    <name evidence="2" type="ORF">DDE83_008827</name>
</gene>
<dbReference type="GO" id="GO:0001228">
    <property type="term" value="F:DNA-binding transcription activator activity, RNA polymerase II-specific"/>
    <property type="evidence" value="ECO:0007669"/>
    <property type="project" value="TreeGrafter"/>
</dbReference>
<reference evidence="3" key="1">
    <citation type="submission" date="2018-05" db="EMBL/GenBank/DDBJ databases">
        <title>Draft genome sequence of Stemphylium lycopersici strain CIDEFI 213.</title>
        <authorList>
            <person name="Medina R."/>
            <person name="Franco M.E.E."/>
            <person name="Lucentini C.G."/>
            <person name="Saparrat M.C.N."/>
            <person name="Balatti P.A."/>
        </authorList>
    </citation>
    <scope>NUCLEOTIDE SEQUENCE [LARGE SCALE GENOMIC DNA]</scope>
    <source>
        <strain evidence="3">CIDEFI 213</strain>
    </source>
</reference>
<evidence type="ECO:0000256" key="1">
    <source>
        <dbReference type="SAM" id="Phobius"/>
    </source>
</evidence>
<dbReference type="AlphaFoldDB" id="A0A364MS95"/>